<keyword evidence="2" id="KW-1185">Reference proteome</keyword>
<dbReference type="PANTHER" id="PTHR46142">
    <property type="match status" value="1"/>
</dbReference>
<gene>
    <name evidence="1" type="ORF">V6N12_038932</name>
</gene>
<protein>
    <recommendedName>
        <fullName evidence="3">VOC domain-containing protein</fullName>
    </recommendedName>
</protein>
<dbReference type="EMBL" id="JBBPBM010000020">
    <property type="protein sequence ID" value="KAK8550211.1"/>
    <property type="molecule type" value="Genomic_DNA"/>
</dbReference>
<dbReference type="PANTHER" id="PTHR46142:SF14">
    <property type="entry name" value="METHYLMALONYL-COA EPIMERASE, MITOCHONDRIAL-LIKE"/>
    <property type="match status" value="1"/>
</dbReference>
<proteinExistence type="predicted"/>
<dbReference type="Gene3D" id="3.10.180.10">
    <property type="entry name" value="2,3-Dihydroxybiphenyl 1,2-Dioxygenase, domain 1"/>
    <property type="match status" value="1"/>
</dbReference>
<dbReference type="SUPFAM" id="SSF54593">
    <property type="entry name" value="Glyoxalase/Bleomycin resistance protein/Dihydroxybiphenyl dioxygenase"/>
    <property type="match status" value="1"/>
</dbReference>
<sequence length="85" mass="9875">MGTLEKKLKELNIEYIKATVEEGGIRVDQLFFHDPDGNMIELCNCDNLPVIPLPLNAFQSYSLTDRNVRRQQQFQAQKFEHPVQI</sequence>
<evidence type="ECO:0000313" key="2">
    <source>
        <dbReference type="Proteomes" id="UP001472677"/>
    </source>
</evidence>
<dbReference type="InterPro" id="IPR029068">
    <property type="entry name" value="Glyas_Bleomycin-R_OHBP_Dase"/>
</dbReference>
<dbReference type="Proteomes" id="UP001472677">
    <property type="component" value="Unassembled WGS sequence"/>
</dbReference>
<name>A0ABR2DZJ1_9ROSI</name>
<reference evidence="1 2" key="1">
    <citation type="journal article" date="2024" name="G3 (Bethesda)">
        <title>Genome assembly of Hibiscus sabdariffa L. provides insights into metabolisms of medicinal natural products.</title>
        <authorList>
            <person name="Kim T."/>
        </authorList>
    </citation>
    <scope>NUCLEOTIDE SEQUENCE [LARGE SCALE GENOMIC DNA]</scope>
    <source>
        <strain evidence="1">TK-2024</strain>
        <tissue evidence="1">Old leaves</tissue>
    </source>
</reference>
<organism evidence="1 2">
    <name type="scientific">Hibiscus sabdariffa</name>
    <name type="common">roselle</name>
    <dbReference type="NCBI Taxonomy" id="183260"/>
    <lineage>
        <taxon>Eukaryota</taxon>
        <taxon>Viridiplantae</taxon>
        <taxon>Streptophyta</taxon>
        <taxon>Embryophyta</taxon>
        <taxon>Tracheophyta</taxon>
        <taxon>Spermatophyta</taxon>
        <taxon>Magnoliopsida</taxon>
        <taxon>eudicotyledons</taxon>
        <taxon>Gunneridae</taxon>
        <taxon>Pentapetalae</taxon>
        <taxon>rosids</taxon>
        <taxon>malvids</taxon>
        <taxon>Malvales</taxon>
        <taxon>Malvaceae</taxon>
        <taxon>Malvoideae</taxon>
        <taxon>Hibiscus</taxon>
    </lineage>
</organism>
<evidence type="ECO:0008006" key="3">
    <source>
        <dbReference type="Google" id="ProtNLM"/>
    </source>
</evidence>
<evidence type="ECO:0000313" key="1">
    <source>
        <dbReference type="EMBL" id="KAK8550211.1"/>
    </source>
</evidence>
<comment type="caution">
    <text evidence="1">The sequence shown here is derived from an EMBL/GenBank/DDBJ whole genome shotgun (WGS) entry which is preliminary data.</text>
</comment>
<accession>A0ABR2DZJ1</accession>